<gene>
    <name evidence="2" type="ORF">MNBD_NITROSPINAE01-1815</name>
</gene>
<feature type="non-terminal residue" evidence="2">
    <location>
        <position position="263"/>
    </location>
</feature>
<organism evidence="2">
    <name type="scientific">hydrothermal vent metagenome</name>
    <dbReference type="NCBI Taxonomy" id="652676"/>
    <lineage>
        <taxon>unclassified sequences</taxon>
        <taxon>metagenomes</taxon>
        <taxon>ecological metagenomes</taxon>
    </lineage>
</organism>
<dbReference type="Gene3D" id="1.10.1130.10">
    <property type="entry name" value="Flavocytochrome C3, Chain A"/>
    <property type="match status" value="1"/>
</dbReference>
<proteinExistence type="predicted"/>
<sequence>MKKFLVITFISVAALGYSPGAAGFSFDSHWKMPIPLQGEAPANFGDLESSLDPESCGECHDAQFSGWEKSRHSLSMGPGIVGQLGEPWLDKETIEMCLDCHAPLGEQRIFAKSAKSGKLAKNSFLDNELQKKGVMCAVCHVRKNVRYGPLALKPSQIEDPPHGGFVEVKSFKSAKLCRPCHQFEPWGRKINGKLLEDTFGQWQKSLYAQKGVQCADCHMKKRAHEWKGIHDKKMVLSGVDIVAKRKGDHVTVTIKNSGVGHFF</sequence>
<evidence type="ECO:0000259" key="1">
    <source>
        <dbReference type="Pfam" id="PF13435"/>
    </source>
</evidence>
<dbReference type="InterPro" id="IPR036280">
    <property type="entry name" value="Multihaem_cyt_sf"/>
</dbReference>
<feature type="domain" description="Cytochrome c-552/4" evidence="1">
    <location>
        <begin position="56"/>
        <end position="140"/>
    </location>
</feature>
<protein>
    <recommendedName>
        <fullName evidence="1">Cytochrome c-552/4 domain-containing protein</fullName>
    </recommendedName>
</protein>
<evidence type="ECO:0000313" key="2">
    <source>
        <dbReference type="EMBL" id="VAX23035.1"/>
    </source>
</evidence>
<accession>A0A3B1CV54</accession>
<dbReference type="EMBL" id="UOGC01000145">
    <property type="protein sequence ID" value="VAX23035.1"/>
    <property type="molecule type" value="Genomic_DNA"/>
</dbReference>
<reference evidence="2" key="1">
    <citation type="submission" date="2018-06" db="EMBL/GenBank/DDBJ databases">
        <authorList>
            <person name="Zhirakovskaya E."/>
        </authorList>
    </citation>
    <scope>NUCLEOTIDE SEQUENCE</scope>
</reference>
<dbReference type="InterPro" id="IPR023155">
    <property type="entry name" value="Cyt_c-552/4"/>
</dbReference>
<dbReference type="SUPFAM" id="SSF48695">
    <property type="entry name" value="Multiheme cytochromes"/>
    <property type="match status" value="1"/>
</dbReference>
<dbReference type="AlphaFoldDB" id="A0A3B1CV54"/>
<name>A0A3B1CV54_9ZZZZ</name>
<dbReference type="Pfam" id="PF13435">
    <property type="entry name" value="Cytochrome_C554"/>
    <property type="match status" value="1"/>
</dbReference>